<dbReference type="InterPro" id="IPR052159">
    <property type="entry name" value="Competence_DNA_uptake"/>
</dbReference>
<dbReference type="EMBL" id="JBHTHR010000248">
    <property type="protein sequence ID" value="MFD0801563.1"/>
    <property type="molecule type" value="Genomic_DNA"/>
</dbReference>
<feature type="region of interest" description="Disordered" evidence="1">
    <location>
        <begin position="281"/>
        <end position="366"/>
    </location>
</feature>
<dbReference type="InterPro" id="IPR001279">
    <property type="entry name" value="Metallo-B-lactamas"/>
</dbReference>
<dbReference type="PANTHER" id="PTHR30619:SF1">
    <property type="entry name" value="RECOMBINATION PROTEIN 2"/>
    <property type="match status" value="1"/>
</dbReference>
<dbReference type="Pfam" id="PF00753">
    <property type="entry name" value="Lactamase_B"/>
    <property type="match status" value="1"/>
</dbReference>
<dbReference type="CDD" id="cd07731">
    <property type="entry name" value="ComA-like_MBL-fold"/>
    <property type="match status" value="1"/>
</dbReference>
<evidence type="ECO:0000313" key="3">
    <source>
        <dbReference type="EMBL" id="MFD0801563.1"/>
    </source>
</evidence>
<dbReference type="InterPro" id="IPR035681">
    <property type="entry name" value="ComA-like_MBL"/>
</dbReference>
<organism evidence="3 4">
    <name type="scientific">Streptomonospora algeriensis</name>
    <dbReference type="NCBI Taxonomy" id="995084"/>
    <lineage>
        <taxon>Bacteria</taxon>
        <taxon>Bacillati</taxon>
        <taxon>Actinomycetota</taxon>
        <taxon>Actinomycetes</taxon>
        <taxon>Streptosporangiales</taxon>
        <taxon>Nocardiopsidaceae</taxon>
        <taxon>Streptomonospora</taxon>
    </lineage>
</organism>
<dbReference type="SUPFAM" id="SSF56281">
    <property type="entry name" value="Metallo-hydrolase/oxidoreductase"/>
    <property type="match status" value="1"/>
</dbReference>
<gene>
    <name evidence="3" type="ORF">ACFQZU_09555</name>
</gene>
<feature type="compositionally biased region" description="Low complexity" evidence="1">
    <location>
        <begin position="282"/>
        <end position="291"/>
    </location>
</feature>
<proteinExistence type="predicted"/>
<feature type="non-terminal residue" evidence="3">
    <location>
        <position position="1"/>
    </location>
</feature>
<comment type="caution">
    <text evidence="3">The sequence shown here is derived from an EMBL/GenBank/DDBJ whole genome shotgun (WGS) entry which is preliminary data.</text>
</comment>
<evidence type="ECO:0000313" key="4">
    <source>
        <dbReference type="Proteomes" id="UP001596956"/>
    </source>
</evidence>
<name>A0ABW3BEC7_9ACTN</name>
<evidence type="ECO:0000256" key="1">
    <source>
        <dbReference type="SAM" id="MobiDB-lite"/>
    </source>
</evidence>
<feature type="compositionally biased region" description="Low complexity" evidence="1">
    <location>
        <begin position="333"/>
        <end position="351"/>
    </location>
</feature>
<evidence type="ECO:0000259" key="2">
    <source>
        <dbReference type="Pfam" id="PF00753"/>
    </source>
</evidence>
<reference evidence="4" key="1">
    <citation type="journal article" date="2019" name="Int. J. Syst. Evol. Microbiol.">
        <title>The Global Catalogue of Microorganisms (GCM) 10K type strain sequencing project: providing services to taxonomists for standard genome sequencing and annotation.</title>
        <authorList>
            <consortium name="The Broad Institute Genomics Platform"/>
            <consortium name="The Broad Institute Genome Sequencing Center for Infectious Disease"/>
            <person name="Wu L."/>
            <person name="Ma J."/>
        </authorList>
    </citation>
    <scope>NUCLEOTIDE SEQUENCE [LARGE SCALE GENOMIC DNA]</scope>
    <source>
        <strain evidence="4">CCUG 63369</strain>
    </source>
</reference>
<feature type="region of interest" description="Disordered" evidence="1">
    <location>
        <begin position="243"/>
        <end position="263"/>
    </location>
</feature>
<dbReference type="PANTHER" id="PTHR30619">
    <property type="entry name" value="DNA INTERNALIZATION/COMPETENCE PROTEIN COMEC/REC2"/>
    <property type="match status" value="1"/>
</dbReference>
<protein>
    <submittedName>
        <fullName evidence="3">ComEC/Rec2 family competence protein</fullName>
    </submittedName>
</protein>
<keyword evidence="4" id="KW-1185">Reference proteome</keyword>
<feature type="compositionally biased region" description="Basic residues" evidence="1">
    <location>
        <begin position="247"/>
        <end position="263"/>
    </location>
</feature>
<dbReference type="Gene3D" id="3.60.15.10">
    <property type="entry name" value="Ribonuclease Z/Hydroxyacylglutathione hydrolase-like"/>
    <property type="match status" value="1"/>
</dbReference>
<dbReference type="InterPro" id="IPR036866">
    <property type="entry name" value="RibonucZ/Hydroxyglut_hydro"/>
</dbReference>
<feature type="domain" description="Metallo-beta-lactamase" evidence="2">
    <location>
        <begin position="5"/>
        <end position="136"/>
    </location>
</feature>
<sequence length="366" mass="38865">ACRIGQGDALVLRADGGQAVVVDTGPDPVAVARCLTELRISEIALLVITHGDTDHAGGTAGALSGRSVRAALLPPGFDHPPTVRLLRRDAVALRTGSSGQRWSLPPWTLDVVWPPPDSTGGNDGSIVLLARWDGPGAPMRVLLTGDIEEPAQRTLLRTTHAVRGVDVLKVPHHGAGSQDREFIAATRPAVTLTSVGAGNPYGHPDPATWSLLRSVAPANYRTDVHGDIAVIPGPAGPEVVCRDPGARRRPRRRGRRCRRNAGSRTRQHPCACTVLLRGPGRRSGCGSPHRGVGLHRSRSLCERAGGTADRAGVERSLRRGMLQLWPPRPRPRCPSSSATRSCSPIAPSPRSSPRRAPRNPTSTCTT</sequence>
<dbReference type="Proteomes" id="UP001596956">
    <property type="component" value="Unassembled WGS sequence"/>
</dbReference>
<accession>A0ABW3BEC7</accession>